<gene>
    <name evidence="1" type="ORF">ONB1V03_LOCUS9782</name>
</gene>
<protein>
    <submittedName>
        <fullName evidence="1">Uncharacterized protein</fullName>
    </submittedName>
</protein>
<name>A0A7R9QQ73_9ACAR</name>
<proteinExistence type="predicted"/>
<dbReference type="AlphaFoldDB" id="A0A7R9QQ73"/>
<evidence type="ECO:0000313" key="2">
    <source>
        <dbReference type="Proteomes" id="UP000728032"/>
    </source>
</evidence>
<dbReference type="EMBL" id="CAJPVJ010006293">
    <property type="protein sequence ID" value="CAG2170311.1"/>
    <property type="molecule type" value="Genomic_DNA"/>
</dbReference>
<dbReference type="Proteomes" id="UP000728032">
    <property type="component" value="Unassembled WGS sequence"/>
</dbReference>
<accession>A0A7R9QQ73</accession>
<reference evidence="1" key="1">
    <citation type="submission" date="2020-11" db="EMBL/GenBank/DDBJ databases">
        <authorList>
            <person name="Tran Van P."/>
        </authorList>
    </citation>
    <scope>NUCLEOTIDE SEQUENCE</scope>
</reference>
<dbReference type="OrthoDB" id="6479426at2759"/>
<evidence type="ECO:0000313" key="1">
    <source>
        <dbReference type="EMBL" id="CAD7653124.1"/>
    </source>
</evidence>
<dbReference type="EMBL" id="OC921118">
    <property type="protein sequence ID" value="CAD7653124.1"/>
    <property type="molecule type" value="Genomic_DNA"/>
</dbReference>
<sequence>MKDVVLIAIVTVIIVNVKQTGTIGRGSLLDPEADVPIKRLNAGHATTLKIPLEESLERIRSYPHRKDALIRSLGATALKQRAGRNLIFRVLLTIGFQNDLTECTAQVMCETTCNDEVNKVANSYFDTYPTDDYYVTYVLEAIEKGRELGAGYSCASCQKLYPFCQNDKTRKQVVDKYYYLFEVTNYVLEKLPS</sequence>
<keyword evidence="2" id="KW-1185">Reference proteome</keyword>
<organism evidence="1">
    <name type="scientific">Oppiella nova</name>
    <dbReference type="NCBI Taxonomy" id="334625"/>
    <lineage>
        <taxon>Eukaryota</taxon>
        <taxon>Metazoa</taxon>
        <taxon>Ecdysozoa</taxon>
        <taxon>Arthropoda</taxon>
        <taxon>Chelicerata</taxon>
        <taxon>Arachnida</taxon>
        <taxon>Acari</taxon>
        <taxon>Acariformes</taxon>
        <taxon>Sarcoptiformes</taxon>
        <taxon>Oribatida</taxon>
        <taxon>Brachypylina</taxon>
        <taxon>Oppioidea</taxon>
        <taxon>Oppiidae</taxon>
        <taxon>Oppiella</taxon>
    </lineage>
</organism>